<name>A0ABY4JVY2_9BACI</name>
<dbReference type="InterPro" id="IPR016134">
    <property type="entry name" value="Dockerin_dom"/>
</dbReference>
<dbReference type="SUPFAM" id="SSF63446">
    <property type="entry name" value="Type I dockerin domain"/>
    <property type="match status" value="1"/>
</dbReference>
<sequence length="81" mass="9168">MKAGDVNNDNVVDILDAIYITSKLNTNDRNADINFDGKVDFKDLDFVKRNYLMQNPDVSGKIKPVTKYKGKTIDDYIKPLG</sequence>
<evidence type="ECO:0000313" key="2">
    <source>
        <dbReference type="EMBL" id="UPM56480.1"/>
    </source>
</evidence>
<gene>
    <name evidence="2" type="ORF">MY490_12245</name>
</gene>
<dbReference type="EMBL" id="CP096034">
    <property type="protein sequence ID" value="UPM56480.1"/>
    <property type="molecule type" value="Genomic_DNA"/>
</dbReference>
<evidence type="ECO:0000259" key="1">
    <source>
        <dbReference type="PROSITE" id="PS51766"/>
    </source>
</evidence>
<reference evidence="2 3" key="1">
    <citation type="submission" date="2022-04" db="EMBL/GenBank/DDBJ databases">
        <title>Mechanism of arsenic methylation and mitigation arsenic toxicity by Bacillus sp. LH14 from an Arsenic-Contaminated Paddy Soil.</title>
        <authorList>
            <person name="Wang D."/>
        </authorList>
    </citation>
    <scope>NUCLEOTIDE SEQUENCE [LARGE SCALE GENOMIC DNA]</scope>
    <source>
        <strain evidence="2 3">LH14</strain>
    </source>
</reference>
<accession>A0ABY4JVY2</accession>
<dbReference type="InterPro" id="IPR036439">
    <property type="entry name" value="Dockerin_dom_sf"/>
</dbReference>
<feature type="domain" description="Dockerin" evidence="1">
    <location>
        <begin position="1"/>
        <end position="57"/>
    </location>
</feature>
<proteinExistence type="predicted"/>
<dbReference type="InterPro" id="IPR002105">
    <property type="entry name" value="Dockerin_1_rpt"/>
</dbReference>
<dbReference type="PROSITE" id="PS51766">
    <property type="entry name" value="DOCKERIN"/>
    <property type="match status" value="1"/>
</dbReference>
<keyword evidence="3" id="KW-1185">Reference proteome</keyword>
<evidence type="ECO:0000313" key="3">
    <source>
        <dbReference type="Proteomes" id="UP000830639"/>
    </source>
</evidence>
<dbReference type="Gene3D" id="1.10.1330.10">
    <property type="entry name" value="Dockerin domain"/>
    <property type="match status" value="1"/>
</dbReference>
<organism evidence="2 3">
    <name type="scientific">Gottfriedia acidiceleris</name>
    <dbReference type="NCBI Taxonomy" id="371036"/>
    <lineage>
        <taxon>Bacteria</taxon>
        <taxon>Bacillati</taxon>
        <taxon>Bacillota</taxon>
        <taxon>Bacilli</taxon>
        <taxon>Bacillales</taxon>
        <taxon>Bacillaceae</taxon>
        <taxon>Gottfriedia</taxon>
    </lineage>
</organism>
<dbReference type="Pfam" id="PF00404">
    <property type="entry name" value="Dockerin_1"/>
    <property type="match status" value="1"/>
</dbReference>
<protein>
    <submittedName>
        <fullName evidence="2">Dockerin type I domain-containing protein</fullName>
    </submittedName>
</protein>
<dbReference type="Proteomes" id="UP000830639">
    <property type="component" value="Chromosome"/>
</dbReference>